<dbReference type="Pfam" id="PF13240">
    <property type="entry name" value="Zn_Ribbon_1"/>
    <property type="match status" value="1"/>
</dbReference>
<proteinExistence type="predicted"/>
<evidence type="ECO:0000259" key="3">
    <source>
        <dbReference type="Pfam" id="PF13240"/>
    </source>
</evidence>
<feature type="domain" description="Zinc-ribbon" evidence="3">
    <location>
        <begin position="3"/>
        <end position="24"/>
    </location>
</feature>
<protein>
    <submittedName>
        <fullName evidence="4">Zinc-ribbon domain-containing protein</fullName>
    </submittedName>
</protein>
<evidence type="ECO:0000313" key="5">
    <source>
        <dbReference type="Proteomes" id="UP001286174"/>
    </source>
</evidence>
<dbReference type="AlphaFoldDB" id="A0AB35U034"/>
<keyword evidence="2" id="KW-0472">Membrane</keyword>
<dbReference type="Proteomes" id="UP001286174">
    <property type="component" value="Unassembled WGS sequence"/>
</dbReference>
<gene>
    <name evidence="4" type="ORF">MOZ60_02415</name>
</gene>
<feature type="transmembrane region" description="Helical" evidence="2">
    <location>
        <begin position="294"/>
        <end position="312"/>
    </location>
</feature>
<organism evidence="4 5">
    <name type="scientific">Grylomicrobium aquisgranensis</name>
    <dbReference type="NCBI Taxonomy" id="2926318"/>
    <lineage>
        <taxon>Bacteria</taxon>
        <taxon>Bacillati</taxon>
        <taxon>Bacillota</taxon>
        <taxon>Erysipelotrichia</taxon>
        <taxon>Erysipelotrichales</taxon>
        <taxon>Erysipelotrichaceae</taxon>
        <taxon>Grylomicrobium</taxon>
    </lineage>
</organism>
<dbReference type="EMBL" id="JALBUR010000003">
    <property type="protein sequence ID" value="MDX8418943.1"/>
    <property type="molecule type" value="Genomic_DNA"/>
</dbReference>
<dbReference type="RefSeq" id="WP_370595514.1">
    <property type="nucleotide sequence ID" value="NZ_JALBUR010000003.1"/>
</dbReference>
<keyword evidence="5" id="KW-1185">Reference proteome</keyword>
<feature type="transmembrane region" description="Helical" evidence="2">
    <location>
        <begin position="174"/>
        <end position="198"/>
    </location>
</feature>
<sequence>MKKCINCQEEIADDAAFCPFCGTKQPDLAETKTEPEEVKDEETKPAENTEKEKSLAAEAPKQENESKETEAPVENKSETAEQEAQKQEAAAETPVENKAESAQVKSSEPVEEVKTGETAETKPEEKTEPEHAAAPKAEKKTEPAAENVKMQMPKADIDWKMYLMPFWNVIRDPFAIVSLPWVDVGVAILLSLIVNTWLTRSFAVSTLEFVLQAVGRTDINVSIAMNNMGYTFSSFFQCGMVMTVIVIGFLFLARFISERKRANASVILQQISASLFFTSLLALLTIIFSAITPVLGTFGVLCLLVFEVLILHQDMQKINGWLQLIILTLFLILQVLAVYHMMPTNAWF</sequence>
<feature type="compositionally biased region" description="Basic and acidic residues" evidence="1">
    <location>
        <begin position="27"/>
        <end position="86"/>
    </location>
</feature>
<keyword evidence="2" id="KW-1133">Transmembrane helix</keyword>
<evidence type="ECO:0000256" key="1">
    <source>
        <dbReference type="SAM" id="MobiDB-lite"/>
    </source>
</evidence>
<feature type="transmembrane region" description="Helical" evidence="2">
    <location>
        <begin position="267"/>
        <end position="288"/>
    </location>
</feature>
<keyword evidence="2" id="KW-0812">Transmembrane</keyword>
<feature type="transmembrane region" description="Helical" evidence="2">
    <location>
        <begin position="234"/>
        <end position="255"/>
    </location>
</feature>
<name>A0AB35U034_9FIRM</name>
<reference evidence="4 5" key="1">
    <citation type="submission" date="2022-03" db="EMBL/GenBank/DDBJ databases">
        <title>Novel taxa within the pig intestine.</title>
        <authorList>
            <person name="Wylensek D."/>
            <person name="Bishof K."/>
            <person name="Afrizal A."/>
            <person name="Clavel T."/>
        </authorList>
    </citation>
    <scope>NUCLEOTIDE SEQUENCE [LARGE SCALE GENOMIC DNA]</scope>
    <source>
        <strain evidence="4 5">CLA-KB-P133</strain>
    </source>
</reference>
<dbReference type="InterPro" id="IPR026870">
    <property type="entry name" value="Zinc_ribbon_dom"/>
</dbReference>
<feature type="transmembrane region" description="Helical" evidence="2">
    <location>
        <begin position="324"/>
        <end position="342"/>
    </location>
</feature>
<feature type="compositionally biased region" description="Basic and acidic residues" evidence="1">
    <location>
        <begin position="111"/>
        <end position="143"/>
    </location>
</feature>
<evidence type="ECO:0000256" key="2">
    <source>
        <dbReference type="SAM" id="Phobius"/>
    </source>
</evidence>
<comment type="caution">
    <text evidence="4">The sequence shown here is derived from an EMBL/GenBank/DDBJ whole genome shotgun (WGS) entry which is preliminary data.</text>
</comment>
<evidence type="ECO:0000313" key="4">
    <source>
        <dbReference type="EMBL" id="MDX8418943.1"/>
    </source>
</evidence>
<feature type="region of interest" description="Disordered" evidence="1">
    <location>
        <begin position="19"/>
        <end position="146"/>
    </location>
</feature>
<accession>A0AB35U034</accession>